<name>A0A380Q8A8_YERPU</name>
<sequence length="117" mass="13284">MLAMLISLLTIGNDLINLFGDNMSNKIRSPLLLIYFIGLAFLLFFSVDKYSWMYDMDPSITVGSIQNNSSNRNVVSFFILCVLIGIQIFSFISEKNNVRKFISVLLALTAIFLFILK</sequence>
<dbReference type="AlphaFoldDB" id="A0A380Q8A8"/>
<protein>
    <submittedName>
        <fullName evidence="2">Uncharacterized protein</fullName>
    </submittedName>
</protein>
<evidence type="ECO:0000256" key="1">
    <source>
        <dbReference type="SAM" id="Phobius"/>
    </source>
</evidence>
<feature type="transmembrane region" description="Helical" evidence="1">
    <location>
        <begin position="98"/>
        <end position="116"/>
    </location>
</feature>
<feature type="transmembrane region" description="Helical" evidence="1">
    <location>
        <begin position="74"/>
        <end position="92"/>
    </location>
</feature>
<accession>A0A380Q8A8</accession>
<proteinExistence type="predicted"/>
<gene>
    <name evidence="2" type="ORF">NCTC8580_02193</name>
</gene>
<evidence type="ECO:0000313" key="2">
    <source>
        <dbReference type="EMBL" id="SUP82562.1"/>
    </source>
</evidence>
<keyword evidence="1" id="KW-0472">Membrane</keyword>
<evidence type="ECO:0000313" key="3">
    <source>
        <dbReference type="Proteomes" id="UP000255087"/>
    </source>
</evidence>
<keyword evidence="1" id="KW-0812">Transmembrane</keyword>
<dbReference type="Proteomes" id="UP000255087">
    <property type="component" value="Unassembled WGS sequence"/>
</dbReference>
<dbReference type="EMBL" id="UHJC01000001">
    <property type="protein sequence ID" value="SUP82562.1"/>
    <property type="molecule type" value="Genomic_DNA"/>
</dbReference>
<organism evidence="2 3">
    <name type="scientific">Yersinia pseudotuberculosis</name>
    <dbReference type="NCBI Taxonomy" id="633"/>
    <lineage>
        <taxon>Bacteria</taxon>
        <taxon>Pseudomonadati</taxon>
        <taxon>Pseudomonadota</taxon>
        <taxon>Gammaproteobacteria</taxon>
        <taxon>Enterobacterales</taxon>
        <taxon>Yersiniaceae</taxon>
        <taxon>Yersinia</taxon>
    </lineage>
</organism>
<feature type="transmembrane region" description="Helical" evidence="1">
    <location>
        <begin position="27"/>
        <end position="47"/>
    </location>
</feature>
<reference evidence="2 3" key="1">
    <citation type="submission" date="2018-06" db="EMBL/GenBank/DDBJ databases">
        <authorList>
            <consortium name="Pathogen Informatics"/>
            <person name="Doyle S."/>
        </authorList>
    </citation>
    <scope>NUCLEOTIDE SEQUENCE [LARGE SCALE GENOMIC DNA]</scope>
    <source>
        <strain evidence="2 3">NCTC8580</strain>
    </source>
</reference>
<keyword evidence="1" id="KW-1133">Transmembrane helix</keyword>